<dbReference type="RefSeq" id="WP_151866668.1">
    <property type="nucleotide sequence ID" value="NZ_WBZB01000044.1"/>
</dbReference>
<dbReference type="GO" id="GO:0006974">
    <property type="term" value="P:DNA damage response"/>
    <property type="evidence" value="ECO:0007669"/>
    <property type="project" value="TreeGrafter"/>
</dbReference>
<gene>
    <name evidence="1" type="ORF">F8153_12380</name>
</gene>
<dbReference type="InterPro" id="IPR052022">
    <property type="entry name" value="26kDa_periplasmic_antigen"/>
</dbReference>
<name>A0A833HM71_9FIRM</name>
<comment type="caution">
    <text evidence="1">The sequence shown here is derived from an EMBL/GenBank/DDBJ whole genome shotgun (WGS) entry which is preliminary data.</text>
</comment>
<dbReference type="AlphaFoldDB" id="A0A833HM71"/>
<dbReference type="Gene3D" id="3.30.110.170">
    <property type="entry name" value="Protein of unknown function (DUF541), domain 1"/>
    <property type="match status" value="1"/>
</dbReference>
<dbReference type="OrthoDB" id="9785192at2"/>
<sequence>MKKMMKKGIGLSVVVAFLLVFFLMGGYSTLIAEAEVPETNKGEINVNGTGVLMVKPDIGIINIGIETSDPDSKKAQEENSKLSQQIMEALKASGIKEEDIKTAYYNMYREQYYNSSENKPQQGDFKVSHSFEVTVKDIDKVGSTVDTAVSAGANNINQIRFTVSNTEKYYNEALKLAVNNAAGKASTIAETLGVTISKPMKVTESGYSEPTYNKYMDVRMEAAMDSTPITAGELEIRAHVSVTYGY</sequence>
<dbReference type="Gene3D" id="3.30.70.2970">
    <property type="entry name" value="Protein of unknown function (DUF541), domain 2"/>
    <property type="match status" value="1"/>
</dbReference>
<organism evidence="1 2">
    <name type="scientific">Alkaliphilus serpentinus</name>
    <dbReference type="NCBI Taxonomy" id="1482731"/>
    <lineage>
        <taxon>Bacteria</taxon>
        <taxon>Bacillati</taxon>
        <taxon>Bacillota</taxon>
        <taxon>Clostridia</taxon>
        <taxon>Peptostreptococcales</taxon>
        <taxon>Natronincolaceae</taxon>
        <taxon>Alkaliphilus</taxon>
    </lineage>
</organism>
<evidence type="ECO:0000313" key="1">
    <source>
        <dbReference type="EMBL" id="KAB3527258.1"/>
    </source>
</evidence>
<reference evidence="1 2" key="1">
    <citation type="submission" date="2019-10" db="EMBL/GenBank/DDBJ databases">
        <title>Alkaliphilus serpentinus sp. nov. and Alkaliphilus pronyensis sp. nov., two novel anaerobic alkaliphilic species isolated from the serpentinized-hosted hydrothermal field of the Prony Bay (New Caledonia).</title>
        <authorList>
            <person name="Postec A."/>
        </authorList>
    </citation>
    <scope>NUCLEOTIDE SEQUENCE [LARGE SCALE GENOMIC DNA]</scope>
    <source>
        <strain evidence="1 2">LacT</strain>
    </source>
</reference>
<dbReference type="EMBL" id="WBZB01000044">
    <property type="protein sequence ID" value="KAB3527258.1"/>
    <property type="molecule type" value="Genomic_DNA"/>
</dbReference>
<protein>
    <submittedName>
        <fullName evidence="1">DUF541 domain-containing protein</fullName>
    </submittedName>
</protein>
<keyword evidence="2" id="KW-1185">Reference proteome</keyword>
<proteinExistence type="predicted"/>
<dbReference type="Pfam" id="PF04402">
    <property type="entry name" value="SIMPL"/>
    <property type="match status" value="1"/>
</dbReference>
<dbReference type="InterPro" id="IPR007497">
    <property type="entry name" value="SIMPL/DUF541"/>
</dbReference>
<dbReference type="PANTHER" id="PTHR34387:SF1">
    <property type="entry name" value="PERIPLASMIC IMMUNOGENIC PROTEIN"/>
    <property type="match status" value="1"/>
</dbReference>
<dbReference type="Proteomes" id="UP000465601">
    <property type="component" value="Unassembled WGS sequence"/>
</dbReference>
<evidence type="ECO:0000313" key="2">
    <source>
        <dbReference type="Proteomes" id="UP000465601"/>
    </source>
</evidence>
<accession>A0A833HM71</accession>
<dbReference type="PANTHER" id="PTHR34387">
    <property type="entry name" value="SLR1258 PROTEIN"/>
    <property type="match status" value="1"/>
</dbReference>